<evidence type="ECO:0000313" key="3">
    <source>
        <dbReference type="EMBL" id="CEO48456.1"/>
    </source>
</evidence>
<dbReference type="EMBL" id="CDPU01000010">
    <property type="protein sequence ID" value="CEO48456.1"/>
    <property type="molecule type" value="Genomic_DNA"/>
</dbReference>
<dbReference type="CDD" id="cd13299">
    <property type="entry name" value="PH2_PH_fungal"/>
    <property type="match status" value="1"/>
</dbReference>
<dbReference type="PANTHER" id="PTHR14336:SF15">
    <property type="entry name" value="DUAL ADAPTER FOR PHOSPHOTYROSINE AND 3-PHOSPHOTYROSINE AND 3-PHOSPHOINOSITIDE"/>
    <property type="match status" value="1"/>
</dbReference>
<feature type="region of interest" description="Disordered" evidence="1">
    <location>
        <begin position="178"/>
        <end position="262"/>
    </location>
</feature>
<accession>A0A0B7K166</accession>
<dbReference type="InterPro" id="IPR001849">
    <property type="entry name" value="PH_domain"/>
</dbReference>
<dbReference type="SMART" id="SM00233">
    <property type="entry name" value="PH"/>
    <property type="match status" value="2"/>
</dbReference>
<dbReference type="Gene3D" id="2.30.29.30">
    <property type="entry name" value="Pleckstrin-homology domain (PH domain)/Phosphotyrosine-binding domain (PTB)"/>
    <property type="match status" value="2"/>
</dbReference>
<gene>
    <name evidence="3" type="ORF">BN869_000004513_1</name>
</gene>
<sequence length="396" mass="45303">MAQTQFQRPGHPTGPQAPLGSMPLPFRPRNRSDIDLKAPVNQNGSFEADRVIKSGYVQKRTQKTKTWKSIYIVLRPNRLSVYKNEKENKLRHQLYLSDLTAVAFLKDPKHKRDNVFGLFSPSKNFHFQATNRREADSWVNLIRREARIEEEEEEMFLASPMGRRQIPAGLTPVFDSSEMGLSSSPEAIGPLTSTLVPIDNRRKSSQIESSGLSGNEFASHSDFSDNDTSRLPGASFDSFEPRSYPTRTNGRHSQTFLQGGPLSRSLSQMSVHNVERDPDRVIWQGWLWFLRTKGGVRQWKHLWGVLRPRNFIMYKNESEYAAQHIIRLSAIVNVVDIDPLSKSKTDCLQIITEEKSYRFCTHDEESLIQCLGAFKSLLAKRREIEARVALSQDQAR</sequence>
<name>A0A0B7K166_BIOOC</name>
<proteinExistence type="predicted"/>
<feature type="domain" description="PH" evidence="2">
    <location>
        <begin position="50"/>
        <end position="147"/>
    </location>
</feature>
<evidence type="ECO:0000256" key="1">
    <source>
        <dbReference type="SAM" id="MobiDB-lite"/>
    </source>
</evidence>
<feature type="region of interest" description="Disordered" evidence="1">
    <location>
        <begin position="1"/>
        <end position="39"/>
    </location>
</feature>
<feature type="domain" description="PH" evidence="2">
    <location>
        <begin position="280"/>
        <end position="379"/>
    </location>
</feature>
<dbReference type="CDD" id="cd13298">
    <property type="entry name" value="PH1_PH_fungal"/>
    <property type="match status" value="1"/>
</dbReference>
<dbReference type="InterPro" id="IPR051707">
    <property type="entry name" value="PI-Interact_SigTrans_Reg"/>
</dbReference>
<feature type="compositionally biased region" description="Polar residues" evidence="1">
    <location>
        <begin position="179"/>
        <end position="195"/>
    </location>
</feature>
<feature type="compositionally biased region" description="Polar residues" evidence="1">
    <location>
        <begin position="206"/>
        <end position="218"/>
    </location>
</feature>
<evidence type="ECO:0000259" key="2">
    <source>
        <dbReference type="PROSITE" id="PS50003"/>
    </source>
</evidence>
<feature type="compositionally biased region" description="Polar residues" evidence="1">
    <location>
        <begin position="245"/>
        <end position="257"/>
    </location>
</feature>
<dbReference type="SUPFAM" id="SSF50729">
    <property type="entry name" value="PH domain-like"/>
    <property type="match status" value="2"/>
</dbReference>
<organism evidence="3">
    <name type="scientific">Bionectria ochroleuca</name>
    <name type="common">Gliocladium roseum</name>
    <dbReference type="NCBI Taxonomy" id="29856"/>
    <lineage>
        <taxon>Eukaryota</taxon>
        <taxon>Fungi</taxon>
        <taxon>Dikarya</taxon>
        <taxon>Ascomycota</taxon>
        <taxon>Pezizomycotina</taxon>
        <taxon>Sordariomycetes</taxon>
        <taxon>Hypocreomycetidae</taxon>
        <taxon>Hypocreales</taxon>
        <taxon>Bionectriaceae</taxon>
        <taxon>Clonostachys</taxon>
    </lineage>
</organism>
<dbReference type="Pfam" id="PF00169">
    <property type="entry name" value="PH"/>
    <property type="match status" value="2"/>
</dbReference>
<protein>
    <recommendedName>
        <fullName evidence="2">PH domain-containing protein</fullName>
    </recommendedName>
</protein>
<reference evidence="3" key="1">
    <citation type="submission" date="2015-01" db="EMBL/GenBank/DDBJ databases">
        <authorList>
            <person name="Durling Mikael"/>
        </authorList>
    </citation>
    <scope>NUCLEOTIDE SEQUENCE</scope>
</reference>
<dbReference type="PANTHER" id="PTHR14336">
    <property type="entry name" value="TANDEM PH DOMAIN CONTAINING PROTEIN"/>
    <property type="match status" value="1"/>
</dbReference>
<dbReference type="InterPro" id="IPR011993">
    <property type="entry name" value="PH-like_dom_sf"/>
</dbReference>
<dbReference type="FunFam" id="2.30.29.30:FF:000286">
    <property type="entry name" value="PH-protein kinase domain containing protein"/>
    <property type="match status" value="1"/>
</dbReference>
<dbReference type="AlphaFoldDB" id="A0A0B7K166"/>
<dbReference type="PROSITE" id="PS50003">
    <property type="entry name" value="PH_DOMAIN"/>
    <property type="match status" value="2"/>
</dbReference>